<dbReference type="Pfam" id="PF00512">
    <property type="entry name" value="HisKA"/>
    <property type="match status" value="1"/>
</dbReference>
<keyword evidence="11" id="KW-1185">Reference proteome</keyword>
<dbReference type="InterPro" id="IPR036097">
    <property type="entry name" value="HisK_dim/P_sf"/>
</dbReference>
<keyword evidence="4" id="KW-0808">Transferase</keyword>
<evidence type="ECO:0000256" key="3">
    <source>
        <dbReference type="ARBA" id="ARBA00022553"/>
    </source>
</evidence>
<evidence type="ECO:0000256" key="5">
    <source>
        <dbReference type="ARBA" id="ARBA00022692"/>
    </source>
</evidence>
<keyword evidence="6 10" id="KW-0418">Kinase</keyword>
<accession>A0ABV2T3X3</accession>
<evidence type="ECO:0000256" key="8">
    <source>
        <dbReference type="SAM" id="Phobius"/>
    </source>
</evidence>
<evidence type="ECO:0000256" key="6">
    <source>
        <dbReference type="ARBA" id="ARBA00022777"/>
    </source>
</evidence>
<evidence type="ECO:0000256" key="4">
    <source>
        <dbReference type="ARBA" id="ARBA00022679"/>
    </source>
</evidence>
<dbReference type="Gene3D" id="1.10.287.130">
    <property type="match status" value="1"/>
</dbReference>
<name>A0ABV2T3X3_9BACT</name>
<organism evidence="10 11">
    <name type="scientific">Chitinophaga defluvii</name>
    <dbReference type="NCBI Taxonomy" id="3163343"/>
    <lineage>
        <taxon>Bacteria</taxon>
        <taxon>Pseudomonadati</taxon>
        <taxon>Bacteroidota</taxon>
        <taxon>Chitinophagia</taxon>
        <taxon>Chitinophagales</taxon>
        <taxon>Chitinophagaceae</taxon>
        <taxon>Chitinophaga</taxon>
    </lineage>
</organism>
<dbReference type="PROSITE" id="PS50109">
    <property type="entry name" value="HIS_KIN"/>
    <property type="match status" value="1"/>
</dbReference>
<dbReference type="EC" id="2.7.13.3" evidence="2"/>
<keyword evidence="5 8" id="KW-0812">Transmembrane</keyword>
<dbReference type="SMART" id="SM00387">
    <property type="entry name" value="HATPase_c"/>
    <property type="match status" value="1"/>
</dbReference>
<reference evidence="10 11" key="1">
    <citation type="submission" date="2024-06" db="EMBL/GenBank/DDBJ databases">
        <title>Chitinophaga defluvii sp. nov., isolated from municipal sewage.</title>
        <authorList>
            <person name="Zhang L."/>
        </authorList>
    </citation>
    <scope>NUCLEOTIDE SEQUENCE [LARGE SCALE GENOMIC DNA]</scope>
    <source>
        <strain evidence="10 11">H8</strain>
    </source>
</reference>
<protein>
    <recommendedName>
        <fullName evidence="2">histidine kinase</fullName>
        <ecNumber evidence="2">2.7.13.3</ecNumber>
    </recommendedName>
</protein>
<keyword evidence="7 8" id="KW-1133">Transmembrane helix</keyword>
<dbReference type="SMART" id="SM00388">
    <property type="entry name" value="HisKA"/>
    <property type="match status" value="1"/>
</dbReference>
<keyword evidence="3" id="KW-0597">Phosphoprotein</keyword>
<comment type="catalytic activity">
    <reaction evidence="1">
        <text>ATP + protein L-histidine = ADP + protein N-phospho-L-histidine.</text>
        <dbReference type="EC" id="2.7.13.3"/>
    </reaction>
</comment>
<dbReference type="GO" id="GO:0016301">
    <property type="term" value="F:kinase activity"/>
    <property type="evidence" value="ECO:0007669"/>
    <property type="project" value="UniProtKB-KW"/>
</dbReference>
<evidence type="ECO:0000313" key="10">
    <source>
        <dbReference type="EMBL" id="MET6997741.1"/>
    </source>
</evidence>
<dbReference type="EMBL" id="JBEXAC010000001">
    <property type="protein sequence ID" value="MET6997741.1"/>
    <property type="molecule type" value="Genomic_DNA"/>
</dbReference>
<keyword evidence="8" id="KW-0472">Membrane</keyword>
<dbReference type="Gene3D" id="3.30.565.10">
    <property type="entry name" value="Histidine kinase-like ATPase, C-terminal domain"/>
    <property type="match status" value="1"/>
</dbReference>
<evidence type="ECO:0000256" key="1">
    <source>
        <dbReference type="ARBA" id="ARBA00000085"/>
    </source>
</evidence>
<dbReference type="InterPro" id="IPR050428">
    <property type="entry name" value="TCS_sensor_his_kinase"/>
</dbReference>
<evidence type="ECO:0000313" key="11">
    <source>
        <dbReference type="Proteomes" id="UP001549749"/>
    </source>
</evidence>
<dbReference type="InterPro" id="IPR005467">
    <property type="entry name" value="His_kinase_dom"/>
</dbReference>
<dbReference type="InterPro" id="IPR003594">
    <property type="entry name" value="HATPase_dom"/>
</dbReference>
<dbReference type="InterPro" id="IPR036890">
    <property type="entry name" value="HATPase_C_sf"/>
</dbReference>
<dbReference type="PANTHER" id="PTHR45436:SF5">
    <property type="entry name" value="SENSOR HISTIDINE KINASE TRCS"/>
    <property type="match status" value="1"/>
</dbReference>
<proteinExistence type="predicted"/>
<dbReference type="InterPro" id="IPR003661">
    <property type="entry name" value="HisK_dim/P_dom"/>
</dbReference>
<feature type="domain" description="Histidine kinase" evidence="9">
    <location>
        <begin position="213"/>
        <end position="412"/>
    </location>
</feature>
<dbReference type="PANTHER" id="PTHR45436">
    <property type="entry name" value="SENSOR HISTIDINE KINASE YKOH"/>
    <property type="match status" value="1"/>
</dbReference>
<evidence type="ECO:0000256" key="2">
    <source>
        <dbReference type="ARBA" id="ARBA00012438"/>
    </source>
</evidence>
<dbReference type="CDD" id="cd00082">
    <property type="entry name" value="HisKA"/>
    <property type="match status" value="1"/>
</dbReference>
<evidence type="ECO:0000256" key="7">
    <source>
        <dbReference type="ARBA" id="ARBA00022989"/>
    </source>
</evidence>
<feature type="transmembrane region" description="Helical" evidence="8">
    <location>
        <begin position="9"/>
        <end position="30"/>
    </location>
</feature>
<dbReference type="SUPFAM" id="SSF47384">
    <property type="entry name" value="Homodimeric domain of signal transducing histidine kinase"/>
    <property type="match status" value="1"/>
</dbReference>
<dbReference type="RefSeq" id="WP_354660376.1">
    <property type="nucleotide sequence ID" value="NZ_JBEXAC010000001.1"/>
</dbReference>
<gene>
    <name evidence="10" type="ORF">ABR189_10195</name>
</gene>
<evidence type="ECO:0000259" key="9">
    <source>
        <dbReference type="PROSITE" id="PS50109"/>
    </source>
</evidence>
<sequence>MKLLHKTTLWYIICMLLVLLITGGVLSVVLQKEVNDELDEQLMMEAMTIKTEISKGQPPHSVRIWIDTLQTATVDHTGIYRDSLVFDPWQQKNEDYRILTITDQVNNHYYRIHVMSTHIGAAKYYTTIGRTIFIAALLLAIIAVFINYILSRNIWQPFFSNLKTLQSFSVKDTRTIQLQSSDIREFNALKTVMEDLTARTRQEYISLHEFTENASHEIQTPLAIIRTKLDRLSQMDIDAQMAQQIELARHAAERLSRINKNLLLLTKIENNLFESFANTDLSLLAKEQTAQMEELFAMRDITLLTNIAGSVPVEANTYLAEVLLSNLLSNALQYTQEHGKVWISLKQDSLVINNEGAPLPFSSEILFNKFTKGYHDRGTGLGLAIVKQICQLHQWQITYRFEAGIHQFTVRF</sequence>
<dbReference type="Pfam" id="PF02518">
    <property type="entry name" value="HATPase_c"/>
    <property type="match status" value="1"/>
</dbReference>
<dbReference type="SUPFAM" id="SSF55874">
    <property type="entry name" value="ATPase domain of HSP90 chaperone/DNA topoisomerase II/histidine kinase"/>
    <property type="match status" value="1"/>
</dbReference>
<comment type="caution">
    <text evidence="10">The sequence shown here is derived from an EMBL/GenBank/DDBJ whole genome shotgun (WGS) entry which is preliminary data.</text>
</comment>
<feature type="transmembrane region" description="Helical" evidence="8">
    <location>
        <begin position="132"/>
        <end position="150"/>
    </location>
</feature>
<dbReference type="Proteomes" id="UP001549749">
    <property type="component" value="Unassembled WGS sequence"/>
</dbReference>